<keyword evidence="3" id="KW-1185">Reference proteome</keyword>
<feature type="region of interest" description="Disordered" evidence="1">
    <location>
        <begin position="1"/>
        <end position="30"/>
    </location>
</feature>
<dbReference type="Proteomes" id="UP000179807">
    <property type="component" value="Unassembled WGS sequence"/>
</dbReference>
<name>A0A1J4K3W0_9EUKA</name>
<feature type="compositionally biased region" description="Polar residues" evidence="1">
    <location>
        <begin position="69"/>
        <end position="81"/>
    </location>
</feature>
<reference evidence="2" key="1">
    <citation type="submission" date="2016-10" db="EMBL/GenBank/DDBJ databases">
        <authorList>
            <person name="Benchimol M."/>
            <person name="Almeida L.G."/>
            <person name="Vasconcelos A.T."/>
            <person name="Perreira-Neves A."/>
            <person name="Rosa I.A."/>
            <person name="Tasca T."/>
            <person name="Bogo M.R."/>
            <person name="de Souza W."/>
        </authorList>
    </citation>
    <scope>NUCLEOTIDE SEQUENCE [LARGE SCALE GENOMIC DNA]</scope>
    <source>
        <strain evidence="2">K</strain>
    </source>
</reference>
<gene>
    <name evidence="2" type="ORF">TRFO_26229</name>
</gene>
<organism evidence="2 3">
    <name type="scientific">Tritrichomonas foetus</name>
    <dbReference type="NCBI Taxonomy" id="1144522"/>
    <lineage>
        <taxon>Eukaryota</taxon>
        <taxon>Metamonada</taxon>
        <taxon>Parabasalia</taxon>
        <taxon>Tritrichomonadida</taxon>
        <taxon>Tritrichomonadidae</taxon>
        <taxon>Tritrichomonas</taxon>
    </lineage>
</organism>
<evidence type="ECO:0000313" key="2">
    <source>
        <dbReference type="EMBL" id="OHT05875.1"/>
    </source>
</evidence>
<accession>A0A1J4K3W0</accession>
<dbReference type="GeneID" id="94839528"/>
<evidence type="ECO:0008006" key="4">
    <source>
        <dbReference type="Google" id="ProtNLM"/>
    </source>
</evidence>
<feature type="region of interest" description="Disordered" evidence="1">
    <location>
        <begin position="48"/>
        <end position="83"/>
    </location>
</feature>
<sequence length="1063" mass="124635">MRRFAYGATHTHRQNYDPNDPNSRPIGISPHIVKPKVSGRFSASRLNFNHPHKLSKESKSRSSSVTKSAEQVDNLLTTYTPPESKDYSEALNNSISHFFDIENSSQNCNNFIHIEAVNFEENKATKEENALIATNFVRSFILEKTQDVQALVIQNAFRLYMKKKRWQRRIGIHVNYNIRLKKLMFLCWRLSVSNDPEKLAQLFSKFYGFYQFIRHKFKIREMAPFRLFYISGRIFLPDGYTATVVYNFIYLMSMPLLHRIIRLWAYTARKRRQHRKTLVFIRQTSKKISLYGEIYHMFHSWYRFTKWKKLEKDQQRKEKIIKLKCSEVDPRWNVLERKLNTKRIHILRASEHSKKRICAKAIRALYNRSIETIAESQVIEISDNFRNHHLQALAHRAWLKFLQKRSHENQILRDAFRNWYALIYDQAERKFKFDMSTLQHDNMKLIKIMNSWYNITQMRKMATVEMMLKTQANPSMSLAIIFLLLNRYEMFFSTLAFRLWIRFIRSRNRWKNFARWSSQPNHDRETAHIVLTELRRVATLRLMRRLYVSAGQFIPRHVGYSFELTYREYLKQKYDDEYQAKNHHWNFMTSAQRLSLAQPKYNSEALVRCFLLRLNQIKKFDGKTADHELPLKKEGNPYFEQFRTREDLETAVAKNKSLMHLRLTVKMSRDEALLAGMVSHISAMKTAKAIPGFTTKTTFTYVKNSSYDLINENEKVIVYPDLSESIAFIQKQIKEAPPKIPYNFERMRNEAIEAFQGRLRSPRSLSNSPNKFTSVVSMFGKTLMDLGSAAAPLQIRNNITQSPGYKLSNNTKGNNSSSIFNSNSGIPRLSEPEAYKYYLFSNIRNVFEQSGTADTIMSSVQRFVMDTTGVYLETSNILTLKKPNEIYPEADQSLRHKMTRNIALFLAQMAGITNLDKVPRHVNAPPFANEMVSSILTLHSAFMKTSLSQYCDPVPFQTSLRLDDSLLLDTFHRIWSVSKKKYPKIEHPVGFLPLVKQFGQLSKSSRFSSLNSFGSTNNSLANFEELIVSSKDVYITCILLPFILSFDSVNDYAKDEIFMKIQK</sequence>
<evidence type="ECO:0000313" key="3">
    <source>
        <dbReference type="Proteomes" id="UP000179807"/>
    </source>
</evidence>
<dbReference type="VEuPathDB" id="TrichDB:TRFO_26229"/>
<comment type="caution">
    <text evidence="2">The sequence shown here is derived from an EMBL/GenBank/DDBJ whole genome shotgun (WGS) entry which is preliminary data.</text>
</comment>
<proteinExistence type="predicted"/>
<evidence type="ECO:0000256" key="1">
    <source>
        <dbReference type="SAM" id="MobiDB-lite"/>
    </source>
</evidence>
<dbReference type="OrthoDB" id="10649509at2759"/>
<dbReference type="RefSeq" id="XP_068359011.1">
    <property type="nucleotide sequence ID" value="XM_068504824.1"/>
</dbReference>
<protein>
    <recommendedName>
        <fullName evidence="4">IQ calmodulin-binding motif family protein</fullName>
    </recommendedName>
</protein>
<dbReference type="EMBL" id="MLAK01000743">
    <property type="protein sequence ID" value="OHT05875.1"/>
    <property type="molecule type" value="Genomic_DNA"/>
</dbReference>
<dbReference type="AlphaFoldDB" id="A0A1J4K3W0"/>